<organism evidence="9 11">
    <name type="scientific">Neospora caninum (strain Liverpool)</name>
    <dbReference type="NCBI Taxonomy" id="572307"/>
    <lineage>
        <taxon>Eukaryota</taxon>
        <taxon>Sar</taxon>
        <taxon>Alveolata</taxon>
        <taxon>Apicomplexa</taxon>
        <taxon>Conoidasida</taxon>
        <taxon>Coccidia</taxon>
        <taxon>Eucoccidiorida</taxon>
        <taxon>Eimeriorina</taxon>
        <taxon>Sarcocystidae</taxon>
        <taxon>Neospora</taxon>
    </lineage>
</organism>
<evidence type="ECO:0000256" key="2">
    <source>
        <dbReference type="ARBA" id="ARBA00022692"/>
    </source>
</evidence>
<evidence type="ECO:0000256" key="4">
    <source>
        <dbReference type="ARBA" id="ARBA00022989"/>
    </source>
</evidence>
<dbReference type="PANTHER" id="PTHR12546">
    <property type="entry name" value="FER-1-LIKE"/>
    <property type="match status" value="1"/>
</dbReference>
<dbReference type="GO" id="GO:0016020">
    <property type="term" value="C:membrane"/>
    <property type="evidence" value="ECO:0007669"/>
    <property type="project" value="UniProtKB-SubCell"/>
</dbReference>
<dbReference type="RefSeq" id="XP_003884978.1">
    <property type="nucleotide sequence ID" value="XM_003884929.1"/>
</dbReference>
<dbReference type="SMART" id="SM00239">
    <property type="entry name" value="C2"/>
    <property type="match status" value="6"/>
</dbReference>
<dbReference type="GO" id="GO:0007009">
    <property type="term" value="P:plasma membrane organization"/>
    <property type="evidence" value="ECO:0007669"/>
    <property type="project" value="TreeGrafter"/>
</dbReference>
<dbReference type="OrthoDB" id="270970at2759"/>
<accession>F0VMK4</accession>
<proteinExistence type="predicted"/>
<evidence type="ECO:0000313" key="11">
    <source>
        <dbReference type="Proteomes" id="UP000007494"/>
    </source>
</evidence>
<dbReference type="PROSITE" id="PS50004">
    <property type="entry name" value="C2"/>
    <property type="match status" value="4"/>
</dbReference>
<feature type="transmembrane region" description="Helical" evidence="7">
    <location>
        <begin position="1414"/>
        <end position="1433"/>
    </location>
</feature>
<keyword evidence="5 7" id="KW-0472">Membrane</keyword>
<dbReference type="InterPro" id="IPR035892">
    <property type="entry name" value="C2_domain_sf"/>
</dbReference>
<feature type="region of interest" description="Disordered" evidence="6">
    <location>
        <begin position="806"/>
        <end position="829"/>
    </location>
</feature>
<sequence length="1434" mass="160029">MAAKAIQYNIKVDLHEVKDLSFREAAGEKEIVPNPYIEVTVNGVTKSTIQKTQVVSATFNTSFNFTAYLTPDEFARSYVEVAVLHKYMLIGGVGLQSAVIGKYVFSFAYIYTKSQHWIYRQWVTLRNLEQPQDETGLLLITVGVFGPGDAMPVVDETVCVINEGERTSTDVNVKLTHYSLSVNIYKGQDIPSVQGQFSTVLEPYVKVKHGGAELQTRPLPDSNPDWLASISIPACVPCFDGNVLVELWNGQASATAAGTLMGTVVLDYFQLIKNDLPPRWFNFYWRPPADGLLGAVTDMMASAELREPVAYGGRILLSASAAKVQTPLPLGVRSARPIPEPVTQECVWWLDLYEMTSASGYTSQLMIEIAFGPHLIKTAPLDANALGTYVIGDTFGRLPEMKIYAPVDEVQVWDVMMYVCSPPPTSVATGIADISNWFTGWGGPMAAPSASEPVEVPWTRIAWVRIPYDSKQFQNGKPQWYSLRSLDGSGTEMFSVLLGMEMFPLKAGKQRSPRLEYKLGRFYFRALIYEGLHLPAVGYNSFPDPYIQVELASKTLRTSTIRQTLNPSYYEAYEIEIRLPENISLAPDINVEVISESNSILSSDVVLGSVQYPIQKVPKEWKKAPVWLPLHSKAYPRCKARVLVAFELVPAEKAEDDTYPFFDDIRPSTKEGNIRLFLVGVRLFKPLTQPFVTVCFGRDVEDTAQPLWSQQSSAPRTGEGGNWNFLEEFTVSVSLPKRMQHHSFLEVKIQDRTQGIGGESMVDVGMAYITLNPLLPWLEARERTECLETFRLQMLEEVLIEDAENARRSADGGSALRTAGGSFDEDTTKKKEMLAAERTRKLAIPYNDPDMANMKIEEPDDYVSFQVAPRMQTSRLSRDAVSKDERGRAPGNSPAGFGGPETPAPPSEGDGTPPPGEAPDASKLGDSATGDRPDDAAGLPGPPLGAHGGNRRDALIASPFEESYGFTPDQLNFVLTNMDEDEVEEMTRDEVPYELEADFTVDDLPYLRTPIFRPTDAGVPETVGYLKYVCRVFQSTDEDEEAEMDAVCKNLIETYNSTRDLVVRAYVLAARGLVPPSGASDIQTYVWIQDSENATTLPGGLSYNIRDTGYTKKQGFKPEFNRCYTLACSLPENSIIAVMNMGRLTDECIGRTHLDVEDRFFNRKVEQMVIEESTPIELRTLKNEGSTVSHGTLRGFFEIMRAEYAQLHPPYTLASAEADEYQLRVVIWRVKAVPLDDNSSISLFVRSIYQLEESSEIIKDTDTHYNSTDGTAVYNWRMVFDVLIPAQIPVLKLQIWNYALLSSTEPIGEANFDLTADFFRARKRQQHYRVPRMWVRCSHPAHKGKLRGSIEIEASILPREEAEYTPVGNGRDEPNRDPFLPAVTTNRTYIDWQQIEETVGAASSAIMSGLKWTGVWMTVAGVIALVIFVMFLLK</sequence>
<evidence type="ECO:0000313" key="9">
    <source>
        <dbReference type="EMBL" id="CBZ54950.1"/>
    </source>
</evidence>
<dbReference type="CDD" id="cd04037">
    <property type="entry name" value="C2E_Ferlin"/>
    <property type="match status" value="1"/>
</dbReference>
<gene>
    <name evidence="10" type="ORF">BN1204_053770</name>
    <name evidence="9" type="ORF">NCLIV_053770</name>
</gene>
<dbReference type="InParanoid" id="F0VMK4"/>
<evidence type="ECO:0000259" key="8">
    <source>
        <dbReference type="PROSITE" id="PS50004"/>
    </source>
</evidence>
<dbReference type="EMBL" id="FR823392">
    <property type="protein sequence ID" value="CBZ54950.1"/>
    <property type="molecule type" value="Genomic_DNA"/>
</dbReference>
<feature type="domain" description="C2" evidence="8">
    <location>
        <begin position="161"/>
        <end position="281"/>
    </location>
</feature>
<keyword evidence="3" id="KW-0677">Repeat</keyword>
<dbReference type="InterPro" id="IPR012968">
    <property type="entry name" value="FerIin_dom"/>
</dbReference>
<reference evidence="10" key="4">
    <citation type="journal article" date="2015" name="PLoS ONE">
        <title>Comprehensive Evaluation of Toxoplasma gondii VEG and Neospora caninum LIV Genomes with Tachyzoite Stage Transcriptome and Proteome Defines Novel Transcript Features.</title>
        <authorList>
            <person name="Ramaprasad A."/>
            <person name="Mourier T."/>
            <person name="Naeem R."/>
            <person name="Malas T.B."/>
            <person name="Moussa E."/>
            <person name="Panigrahi A."/>
            <person name="Vermont S.J."/>
            <person name="Otto T.D."/>
            <person name="Wastling J."/>
            <person name="Pain A."/>
        </authorList>
    </citation>
    <scope>NUCLEOTIDE SEQUENCE</scope>
    <source>
        <strain evidence="10">Liverpool</strain>
    </source>
</reference>
<feature type="compositionally biased region" description="Pro residues" evidence="6">
    <location>
        <begin position="902"/>
        <end position="917"/>
    </location>
</feature>
<dbReference type="SUPFAM" id="SSF49562">
    <property type="entry name" value="C2 domain (Calcium/lipid-binding domain, CaLB)"/>
    <property type="match status" value="5"/>
</dbReference>
<dbReference type="eggNOG" id="KOG1326">
    <property type="taxonomic scope" value="Eukaryota"/>
</dbReference>
<evidence type="ECO:0000256" key="5">
    <source>
        <dbReference type="ARBA" id="ARBA00023136"/>
    </source>
</evidence>
<keyword evidence="2 7" id="KW-0812">Transmembrane</keyword>
<keyword evidence="11" id="KW-1185">Reference proteome</keyword>
<evidence type="ECO:0000256" key="1">
    <source>
        <dbReference type="ARBA" id="ARBA00004167"/>
    </source>
</evidence>
<feature type="domain" description="C2" evidence="8">
    <location>
        <begin position="1"/>
        <end position="123"/>
    </location>
</feature>
<dbReference type="SMART" id="SM01202">
    <property type="entry name" value="FerI"/>
    <property type="match status" value="1"/>
</dbReference>
<dbReference type="Pfam" id="PF00168">
    <property type="entry name" value="C2"/>
    <property type="match status" value="5"/>
</dbReference>
<reference evidence="11" key="3">
    <citation type="journal article" date="2012" name="PLoS Pathog.">
        <title>Comparative genomics of the apicomplexan parasites Toxoplasma gondii and Neospora caninum: Coccidia differing in host range and transmission strategy.</title>
        <authorList>
            <person name="Reid A.J."/>
            <person name="Vermont S.J."/>
            <person name="Cotton J.A."/>
            <person name="Harris D."/>
            <person name="Hill-Cawthorne G.A."/>
            <person name="Konen-Waisman S."/>
            <person name="Latham S.M."/>
            <person name="Mourier T."/>
            <person name="Norton R."/>
            <person name="Quail M.A."/>
            <person name="Sanders M."/>
            <person name="Shanmugam D."/>
            <person name="Sohal A."/>
            <person name="Wasmuth J.D."/>
            <person name="Brunk B."/>
            <person name="Grigg M.E."/>
            <person name="Howard J.C."/>
            <person name="Parkinson J."/>
            <person name="Roos D.S."/>
            <person name="Trees A.J."/>
            <person name="Berriman M."/>
            <person name="Pain A."/>
            <person name="Wastling J.M."/>
        </authorList>
    </citation>
    <scope>NUCLEOTIDE SEQUENCE [LARGE SCALE GENOMIC DNA]</scope>
    <source>
        <strain evidence="11">Liverpool</strain>
    </source>
</reference>
<feature type="region of interest" description="Disordered" evidence="6">
    <location>
        <begin position="866"/>
        <end position="951"/>
    </location>
</feature>
<dbReference type="InterPro" id="IPR037721">
    <property type="entry name" value="Ferlin"/>
</dbReference>
<dbReference type="GeneID" id="13446667"/>
<feature type="domain" description="C2" evidence="8">
    <location>
        <begin position="505"/>
        <end position="628"/>
    </location>
</feature>
<evidence type="ECO:0000313" key="10">
    <source>
        <dbReference type="EMBL" id="CEL69672.1"/>
    </source>
</evidence>
<dbReference type="Proteomes" id="UP000007494">
    <property type="component" value="Chromosome XI"/>
</dbReference>
<dbReference type="Gene3D" id="2.60.40.150">
    <property type="entry name" value="C2 domain"/>
    <property type="match status" value="4"/>
</dbReference>
<evidence type="ECO:0000256" key="3">
    <source>
        <dbReference type="ARBA" id="ARBA00022737"/>
    </source>
</evidence>
<dbReference type="OMA" id="HIPTCTP"/>
<feature type="compositionally biased region" description="Basic and acidic residues" evidence="6">
    <location>
        <begin position="876"/>
        <end position="888"/>
    </location>
</feature>
<name>F0VMK4_NEOCL</name>
<protein>
    <submittedName>
        <fullName evidence="10">C2 domain-containing protein, putative</fullName>
    </submittedName>
    <submittedName>
        <fullName evidence="9">Putative C2 domain-containing protein</fullName>
    </submittedName>
</protein>
<dbReference type="CDD" id="cd00030">
    <property type="entry name" value="C2"/>
    <property type="match status" value="1"/>
</dbReference>
<evidence type="ECO:0000256" key="7">
    <source>
        <dbReference type="SAM" id="Phobius"/>
    </source>
</evidence>
<reference evidence="9" key="2">
    <citation type="submission" date="2011-03" db="EMBL/GenBank/DDBJ databases">
        <title>Comparative genomics and transcriptomics of Neospora caninum and Toxoplasma gondii.</title>
        <authorList>
            <person name="Reid A.J."/>
            <person name="Sohal A."/>
            <person name="Harris D."/>
            <person name="Quail M."/>
            <person name="Sanders M."/>
            <person name="Berriman M."/>
            <person name="Wastling J.M."/>
            <person name="Pain A."/>
        </authorList>
    </citation>
    <scope>NUCLEOTIDE SEQUENCE</scope>
    <source>
        <strain evidence="9">Liverpool</strain>
    </source>
</reference>
<dbReference type="EMBL" id="LN714486">
    <property type="protein sequence ID" value="CEL69672.1"/>
    <property type="molecule type" value="Genomic_DNA"/>
</dbReference>
<dbReference type="PANTHER" id="PTHR12546:SF33">
    <property type="entry name" value="SPERM VESICLE FUSION PROTEIN FER-1"/>
    <property type="match status" value="1"/>
</dbReference>
<comment type="subcellular location">
    <subcellularLocation>
        <location evidence="1">Membrane</location>
        <topology evidence="1">Single-pass membrane protein</topology>
    </subcellularLocation>
</comment>
<dbReference type="InterPro" id="IPR037724">
    <property type="entry name" value="C2E_Ferlin"/>
</dbReference>
<reference evidence="9" key="1">
    <citation type="submission" date="2011-02" db="EMBL/GenBank/DDBJ databases">
        <authorList>
            <person name="Aslett M."/>
        </authorList>
    </citation>
    <scope>NUCLEOTIDE SEQUENCE</scope>
    <source>
        <strain evidence="9">Liverpool</strain>
    </source>
</reference>
<dbReference type="InterPro" id="IPR000008">
    <property type="entry name" value="C2_dom"/>
</dbReference>
<dbReference type="VEuPathDB" id="ToxoDB:NCLIV_053770"/>
<evidence type="ECO:0000256" key="6">
    <source>
        <dbReference type="SAM" id="MobiDB-lite"/>
    </source>
</evidence>
<keyword evidence="4 7" id="KW-1133">Transmembrane helix</keyword>
<feature type="domain" description="C2" evidence="8">
    <location>
        <begin position="1201"/>
        <end position="1328"/>
    </location>
</feature>